<protein>
    <recommendedName>
        <fullName evidence="2">Endonuclease/exonuclease/phosphatase domain-containing protein</fullName>
    </recommendedName>
</protein>
<organism evidence="3 4">
    <name type="scientific">Clavelina lepadiformis</name>
    <name type="common">Light-bulb sea squirt</name>
    <name type="synonym">Ascidia lepadiformis</name>
    <dbReference type="NCBI Taxonomy" id="159417"/>
    <lineage>
        <taxon>Eukaryota</taxon>
        <taxon>Metazoa</taxon>
        <taxon>Chordata</taxon>
        <taxon>Tunicata</taxon>
        <taxon>Ascidiacea</taxon>
        <taxon>Aplousobranchia</taxon>
        <taxon>Clavelinidae</taxon>
        <taxon>Clavelina</taxon>
    </lineage>
</organism>
<comment type="caution">
    <text evidence="3">The sequence shown here is derived from an EMBL/GenBank/DDBJ whole genome shotgun (WGS) entry which is preliminary data.</text>
</comment>
<feature type="domain" description="Endonuclease/exonuclease/phosphatase" evidence="2">
    <location>
        <begin position="303"/>
        <end position="654"/>
    </location>
</feature>
<feature type="region of interest" description="Disordered" evidence="1">
    <location>
        <begin position="21"/>
        <end position="55"/>
    </location>
</feature>
<evidence type="ECO:0000259" key="2">
    <source>
        <dbReference type="Pfam" id="PF03372"/>
    </source>
</evidence>
<dbReference type="PANTHER" id="PTHR12121">
    <property type="entry name" value="CARBON CATABOLITE REPRESSOR PROTEIN 4"/>
    <property type="match status" value="1"/>
</dbReference>
<feature type="compositionally biased region" description="Polar residues" evidence="1">
    <location>
        <begin position="24"/>
        <end position="40"/>
    </location>
</feature>
<dbReference type="SUPFAM" id="SSF56219">
    <property type="entry name" value="DNase I-like"/>
    <property type="match status" value="1"/>
</dbReference>
<dbReference type="InterPro" id="IPR005135">
    <property type="entry name" value="Endo/exonuclease/phosphatase"/>
</dbReference>
<evidence type="ECO:0000313" key="3">
    <source>
        <dbReference type="EMBL" id="CAK8692239.1"/>
    </source>
</evidence>
<reference evidence="3 4" key="1">
    <citation type="submission" date="2024-02" db="EMBL/GenBank/DDBJ databases">
        <authorList>
            <person name="Daric V."/>
            <person name="Darras S."/>
        </authorList>
    </citation>
    <scope>NUCLEOTIDE SEQUENCE [LARGE SCALE GENOMIC DNA]</scope>
</reference>
<evidence type="ECO:0000313" key="4">
    <source>
        <dbReference type="Proteomes" id="UP001642483"/>
    </source>
</evidence>
<sequence length="671" mass="77000">MSSIKPSKFVPKQFVKTAQRHIQRQQTSSEKSFRFQTQTGNNSSQEYESSNEHRRWQKHDLHGYHLSNESKSNVSSFANPHRHYHTRTTNNGAFHGFNGHFTRGSNSSQTHHVKRFSEDTFSQSQQKARKCGHFFFQGYDEQLHSNINKSSFQNEHHRAKNTKRYPDEIVDLTKDTETTSKPTWKNDFSKTEDIQTMKKCSKELIDFTKDTEIAGTSFRTETSSFSKSEDFWSYPIPRNSAQRREYNIYGYKSEFQSNKNLRGSQGFFINNTERIQRNWIDITDESPQRAVSICGSDDTISVMSYNILSQKLLELNGHLYGKCDPNILPWEFRWKNLQQELKEYNVDVLCLQEVEYCHYFQDIKPWLETLGYSSVYKKRSGSSPNKPDGVLTAFRTDKFRLLKAIPVEYYRPNNPKTKWNNVGSVMVLQLSLIGSKPSMLVVGNTHLLYNPKRGDIKLTQLATFFAEIDRVLKELAITIGYQPPLVICGDFNSTPWSPLFQFITKGFLNYEGLTSKQISGQRSKGASHGMQPGLLPACLHVKDDCTYTTENDTTCNEDGSYIQHNLGQLNSTGSPHKENEATTTQDRGITVDYIFYSSNDICDISTHTVENPEANNSLNVKTSQKIQSLELKGHYSKPTGENIRNANSIPNSIHSSDHLPVIAKFRWKSLS</sequence>
<dbReference type="Proteomes" id="UP001642483">
    <property type="component" value="Unassembled WGS sequence"/>
</dbReference>
<proteinExistence type="predicted"/>
<accession>A0ABP0GN42</accession>
<dbReference type="InterPro" id="IPR036691">
    <property type="entry name" value="Endo/exonu/phosph_ase_sf"/>
</dbReference>
<name>A0ABP0GN42_CLALP</name>
<keyword evidence="4" id="KW-1185">Reference proteome</keyword>
<dbReference type="EMBL" id="CAWYQH010000130">
    <property type="protein sequence ID" value="CAK8692239.1"/>
    <property type="molecule type" value="Genomic_DNA"/>
</dbReference>
<gene>
    <name evidence="3" type="ORF">CVLEPA_LOCUS24966</name>
</gene>
<evidence type="ECO:0000256" key="1">
    <source>
        <dbReference type="SAM" id="MobiDB-lite"/>
    </source>
</evidence>
<dbReference type="Pfam" id="PF03372">
    <property type="entry name" value="Exo_endo_phos"/>
    <property type="match status" value="1"/>
</dbReference>
<dbReference type="InterPro" id="IPR050410">
    <property type="entry name" value="CCR4/nocturin_mRNA_transcr"/>
</dbReference>
<dbReference type="PANTHER" id="PTHR12121:SF34">
    <property type="entry name" value="PROTEIN ANGEL"/>
    <property type="match status" value="1"/>
</dbReference>
<dbReference type="Gene3D" id="3.60.10.10">
    <property type="entry name" value="Endonuclease/exonuclease/phosphatase"/>
    <property type="match status" value="1"/>
</dbReference>